<keyword evidence="1" id="KW-0812">Transmembrane</keyword>
<sequence length="119" mass="13647">MISFFPKISLLRATCAKESNIFVTSITYAVMLCAVIKKFLSLTDGSHSIISTVTFAAEFWLIAGVWKFITYYTKVKEKKFITVTLAENILARRQSIAVSVHGVQEKLQYRLTDYFEKFM</sequence>
<dbReference type="EMBL" id="CCAG010007841">
    <property type="status" value="NOT_ANNOTATED_CDS"/>
    <property type="molecule type" value="Genomic_DNA"/>
</dbReference>
<protein>
    <submittedName>
        <fullName evidence="2">Uncharacterized protein</fullName>
    </submittedName>
</protein>
<proteinExistence type="predicted"/>
<dbReference type="VEuPathDB" id="VectorBase:GMOY010958"/>
<organism evidence="2 3">
    <name type="scientific">Glossina morsitans morsitans</name>
    <name type="common">Savannah tsetse fly</name>
    <dbReference type="NCBI Taxonomy" id="37546"/>
    <lineage>
        <taxon>Eukaryota</taxon>
        <taxon>Metazoa</taxon>
        <taxon>Ecdysozoa</taxon>
        <taxon>Arthropoda</taxon>
        <taxon>Hexapoda</taxon>
        <taxon>Insecta</taxon>
        <taxon>Pterygota</taxon>
        <taxon>Neoptera</taxon>
        <taxon>Endopterygota</taxon>
        <taxon>Diptera</taxon>
        <taxon>Brachycera</taxon>
        <taxon>Muscomorpha</taxon>
        <taxon>Hippoboscoidea</taxon>
        <taxon>Glossinidae</taxon>
        <taxon>Glossina</taxon>
    </lineage>
</organism>
<reference evidence="2" key="1">
    <citation type="submission" date="2020-05" db="UniProtKB">
        <authorList>
            <consortium name="EnsemblMetazoa"/>
        </authorList>
    </citation>
    <scope>IDENTIFICATION</scope>
    <source>
        <strain evidence="2">Yale</strain>
    </source>
</reference>
<keyword evidence="3" id="KW-1185">Reference proteome</keyword>
<keyword evidence="1" id="KW-1133">Transmembrane helix</keyword>
<dbReference type="Proteomes" id="UP000092444">
    <property type="component" value="Unassembled WGS sequence"/>
</dbReference>
<evidence type="ECO:0000256" key="1">
    <source>
        <dbReference type="SAM" id="Phobius"/>
    </source>
</evidence>
<feature type="transmembrane region" description="Helical" evidence="1">
    <location>
        <begin position="46"/>
        <end position="69"/>
    </location>
</feature>
<dbReference type="AlphaFoldDB" id="A0A1B0GCC9"/>
<keyword evidence="1" id="KW-0472">Membrane</keyword>
<dbReference type="EnsemblMetazoa" id="GMOY010958-RA">
    <property type="protein sequence ID" value="GMOY010958-PA"/>
    <property type="gene ID" value="GMOY010958"/>
</dbReference>
<evidence type="ECO:0000313" key="3">
    <source>
        <dbReference type="Proteomes" id="UP000092444"/>
    </source>
</evidence>
<feature type="transmembrane region" description="Helical" evidence="1">
    <location>
        <begin position="21"/>
        <end position="40"/>
    </location>
</feature>
<name>A0A1B0GCC9_GLOMM</name>
<evidence type="ECO:0000313" key="2">
    <source>
        <dbReference type="EnsemblMetazoa" id="GMOY010958-PA"/>
    </source>
</evidence>
<accession>A0A1B0GCC9</accession>